<gene>
    <name evidence="2" type="ORF">SCD90_10055</name>
</gene>
<dbReference type="RefSeq" id="WP_319844538.1">
    <property type="nucleotide sequence ID" value="NZ_JAXAFJ010000005.1"/>
</dbReference>
<evidence type="ECO:0000313" key="2">
    <source>
        <dbReference type="EMBL" id="MDX6806409.1"/>
    </source>
</evidence>
<feature type="signal peptide" evidence="1">
    <location>
        <begin position="1"/>
        <end position="21"/>
    </location>
</feature>
<evidence type="ECO:0000256" key="1">
    <source>
        <dbReference type="SAM" id="SignalP"/>
    </source>
</evidence>
<protein>
    <submittedName>
        <fullName evidence="2">DUF2865 domain-containing protein</fullName>
    </submittedName>
</protein>
<feature type="chain" id="PRO_5046983823" evidence="1">
    <location>
        <begin position="22"/>
        <end position="246"/>
    </location>
</feature>
<name>A0ABU4RQN5_9HYPH</name>
<evidence type="ECO:0000313" key="3">
    <source>
        <dbReference type="Proteomes" id="UP001274321"/>
    </source>
</evidence>
<dbReference type="Proteomes" id="UP001274321">
    <property type="component" value="Unassembled WGS sequence"/>
</dbReference>
<accession>A0ABU4RQN5</accession>
<comment type="caution">
    <text evidence="2">The sequence shown here is derived from an EMBL/GenBank/DDBJ whole genome shotgun (WGS) entry which is preliminary data.</text>
</comment>
<organism evidence="2 3">
    <name type="scientific">Terrihabitans rhizophilus</name>
    <dbReference type="NCBI Taxonomy" id="3092662"/>
    <lineage>
        <taxon>Bacteria</taxon>
        <taxon>Pseudomonadati</taxon>
        <taxon>Pseudomonadota</taxon>
        <taxon>Alphaproteobacteria</taxon>
        <taxon>Hyphomicrobiales</taxon>
        <taxon>Terrihabitans</taxon>
    </lineage>
</organism>
<proteinExistence type="predicted"/>
<reference evidence="2 3" key="1">
    <citation type="submission" date="2023-11" db="EMBL/GenBank/DDBJ databases">
        <authorList>
            <person name="Bao R."/>
        </authorList>
    </citation>
    <scope>NUCLEOTIDE SEQUENCE [LARGE SCALE GENOMIC DNA]</scope>
    <source>
        <strain evidence="2 3">PJ23</strain>
    </source>
</reference>
<keyword evidence="1" id="KW-0732">Signal</keyword>
<keyword evidence="3" id="KW-1185">Reference proteome</keyword>
<dbReference type="EMBL" id="JAXAFJ010000005">
    <property type="protein sequence ID" value="MDX6806409.1"/>
    <property type="molecule type" value="Genomic_DNA"/>
</dbReference>
<sequence length="246" mass="26254">MGQRTQKLVIATLLVAASAMAMPAVSRAESPLDFFFNQHRRANAAQEAPPQAAPPPRRGFFEGFFEAPRVQRAPRISRPAQPRPAPVETASYRGDLERVVCRRVCDGKEIALGILPESKNHGDQEAMCQAAGHGLATELVVQDFTPGAGFTPLVASAPVKEGRAAASDTAVSAEAADQCASASAASDFMVPLLNDATLRRGDIVATADGFKTFVGRGSPPFKDSDFVDPEDKRLPKEVRSLQIATR</sequence>